<feature type="domain" description="F5/8 type C" evidence="21">
    <location>
        <begin position="1779"/>
        <end position="1927"/>
    </location>
</feature>
<evidence type="ECO:0000256" key="8">
    <source>
        <dbReference type="ARBA" id="ARBA00022692"/>
    </source>
</evidence>
<evidence type="ECO:0000256" key="9">
    <source>
        <dbReference type="ARBA" id="ARBA00022723"/>
    </source>
</evidence>
<dbReference type="Gene3D" id="2.60.40.420">
    <property type="entry name" value="Cupredoxins - blue copper proteins"/>
    <property type="match status" value="5"/>
</dbReference>
<evidence type="ECO:0000256" key="12">
    <source>
        <dbReference type="ARBA" id="ARBA00022837"/>
    </source>
</evidence>
<evidence type="ECO:0000256" key="6">
    <source>
        <dbReference type="ARBA" id="ARBA00022448"/>
    </source>
</evidence>
<keyword evidence="18" id="KW-0325">Glycoprotein</keyword>
<protein>
    <recommendedName>
        <fullName evidence="5">ferroxidase</fullName>
        <ecNumber evidence="5">1.16.3.1</ecNumber>
    </recommendedName>
</protein>
<comment type="subcellular location">
    <subcellularLocation>
        <location evidence="2">Membrane</location>
        <topology evidence="2">Single-pass membrane protein</topology>
    </subcellularLocation>
    <subcellularLocation>
        <location evidence="3">Secreted</location>
    </subcellularLocation>
</comment>
<dbReference type="InterPro" id="IPR000421">
    <property type="entry name" value="FA58C"/>
</dbReference>
<dbReference type="Proteomes" id="UP000250572">
    <property type="component" value="Unassembled WGS sequence"/>
</dbReference>
<dbReference type="SUPFAM" id="SSF49503">
    <property type="entry name" value="Cupredoxins"/>
    <property type="match status" value="6"/>
</dbReference>
<keyword evidence="14" id="KW-0560">Oxidoreductase</keyword>
<evidence type="ECO:0000256" key="16">
    <source>
        <dbReference type="ARBA" id="ARBA00023136"/>
    </source>
</evidence>
<feature type="region of interest" description="Disordered" evidence="20">
    <location>
        <begin position="1194"/>
        <end position="1236"/>
    </location>
</feature>
<comment type="cofactor">
    <cofactor evidence="1">
        <name>Cu cation</name>
        <dbReference type="ChEBI" id="CHEBI:23378"/>
    </cofactor>
</comment>
<keyword evidence="12" id="KW-0106">Calcium</keyword>
<evidence type="ECO:0000256" key="2">
    <source>
        <dbReference type="ARBA" id="ARBA00004167"/>
    </source>
</evidence>
<dbReference type="GO" id="GO:0004322">
    <property type="term" value="F:ferroxidase activity"/>
    <property type="evidence" value="ECO:0007669"/>
    <property type="project" value="UniProtKB-EC"/>
</dbReference>
<dbReference type="GO" id="GO:0005576">
    <property type="term" value="C:extracellular region"/>
    <property type="evidence" value="ECO:0007669"/>
    <property type="project" value="UniProtKB-SubCell"/>
</dbReference>
<dbReference type="PROSITE" id="PS00079">
    <property type="entry name" value="MULTICOPPER_OXIDASE1"/>
    <property type="match status" value="1"/>
</dbReference>
<name>A0A315V4C2_GAMAF</name>
<evidence type="ECO:0000256" key="10">
    <source>
        <dbReference type="ARBA" id="ARBA00022729"/>
    </source>
</evidence>
<keyword evidence="23" id="KW-1185">Reference proteome</keyword>
<dbReference type="EC" id="1.16.3.1" evidence="5"/>
<gene>
    <name evidence="22" type="ORF">CCH79_00017127</name>
</gene>
<comment type="caution">
    <text evidence="22">The sequence shown here is derived from an EMBL/GenBank/DDBJ whole genome shotgun (WGS) entry which is preliminary data.</text>
</comment>
<comment type="similarity">
    <text evidence="4">Belongs to the multicopper oxidase family.</text>
</comment>
<evidence type="ECO:0000256" key="3">
    <source>
        <dbReference type="ARBA" id="ARBA00004613"/>
    </source>
</evidence>
<dbReference type="InterPro" id="IPR050633">
    <property type="entry name" value="Neuropilin_MCO_CoagFactor"/>
</dbReference>
<dbReference type="InterPro" id="IPR008972">
    <property type="entry name" value="Cupredoxin"/>
</dbReference>
<feature type="disulfide bond" evidence="19">
    <location>
        <begin position="239"/>
        <end position="265"/>
    </location>
</feature>
<keyword evidence="9" id="KW-0479">Metal-binding</keyword>
<dbReference type="PROSITE" id="PS01286">
    <property type="entry name" value="FA58C_2"/>
    <property type="match status" value="1"/>
</dbReference>
<feature type="region of interest" description="Disordered" evidence="20">
    <location>
        <begin position="1328"/>
        <end position="1360"/>
    </location>
</feature>
<dbReference type="InterPro" id="IPR008979">
    <property type="entry name" value="Galactose-bd-like_sf"/>
</dbReference>
<evidence type="ECO:0000256" key="17">
    <source>
        <dbReference type="ARBA" id="ARBA00023157"/>
    </source>
</evidence>
<feature type="disulfide bond" evidence="19">
    <location>
        <begin position="326"/>
        <end position="407"/>
    </location>
</feature>
<dbReference type="FunFam" id="2.60.40.420:FF:000028">
    <property type="entry name" value="Ceruloplasmin"/>
    <property type="match status" value="2"/>
</dbReference>
<dbReference type="GO" id="GO:0006811">
    <property type="term" value="P:monoatomic ion transport"/>
    <property type="evidence" value="ECO:0007669"/>
    <property type="project" value="UniProtKB-KW"/>
</dbReference>
<keyword evidence="8" id="KW-0812">Transmembrane</keyword>
<evidence type="ECO:0000256" key="11">
    <source>
        <dbReference type="ARBA" id="ARBA00022737"/>
    </source>
</evidence>
<dbReference type="SUPFAM" id="SSF49785">
    <property type="entry name" value="Galactose-binding domain-like"/>
    <property type="match status" value="2"/>
</dbReference>
<keyword evidence="10" id="KW-0732">Signal</keyword>
<dbReference type="FunFam" id="2.60.120.260:FF:000002">
    <property type="entry name" value="Coagulation factor VIII"/>
    <property type="match status" value="2"/>
</dbReference>
<evidence type="ECO:0000256" key="14">
    <source>
        <dbReference type="ARBA" id="ARBA00023002"/>
    </source>
</evidence>
<dbReference type="Pfam" id="PF07732">
    <property type="entry name" value="Cu-oxidase_3"/>
    <property type="match status" value="3"/>
</dbReference>
<dbReference type="PANTHER" id="PTHR46806:SF10">
    <property type="entry name" value="COAGULATION FACTOR V"/>
    <property type="match status" value="1"/>
</dbReference>
<keyword evidence="13" id="KW-1133">Transmembrane helix</keyword>
<dbReference type="PIRSF" id="PIRSF000354">
    <property type="entry name" value="Factors_V_VIII"/>
    <property type="match status" value="1"/>
</dbReference>
<proteinExistence type="inferred from homology"/>
<accession>A0A315V4C2</accession>
<evidence type="ECO:0000313" key="23">
    <source>
        <dbReference type="Proteomes" id="UP000250572"/>
    </source>
</evidence>
<evidence type="ECO:0000256" key="1">
    <source>
        <dbReference type="ARBA" id="ARBA00001935"/>
    </source>
</evidence>
<feature type="compositionally biased region" description="Polar residues" evidence="20">
    <location>
        <begin position="978"/>
        <end position="991"/>
    </location>
</feature>
<dbReference type="STRING" id="33528.ENSGAFP00000002205"/>
<keyword evidence="17 19" id="KW-1015">Disulfide bond</keyword>
<dbReference type="InterPro" id="IPR011707">
    <property type="entry name" value="Cu-oxidase-like_N"/>
</dbReference>
<dbReference type="Pfam" id="PF00754">
    <property type="entry name" value="F5_F8_type_C"/>
    <property type="match status" value="2"/>
</dbReference>
<dbReference type="GO" id="GO:0005507">
    <property type="term" value="F:copper ion binding"/>
    <property type="evidence" value="ECO:0007669"/>
    <property type="project" value="InterPro"/>
</dbReference>
<feature type="compositionally biased region" description="Polar residues" evidence="20">
    <location>
        <begin position="1212"/>
        <end position="1231"/>
    </location>
</feature>
<reference evidence="22 23" key="1">
    <citation type="journal article" date="2018" name="G3 (Bethesda)">
        <title>A High-Quality Reference Genome for the Invasive Mosquitofish Gambusia affinis Using a Chicago Library.</title>
        <authorList>
            <person name="Hoffberg S.L."/>
            <person name="Troendle N.J."/>
            <person name="Glenn T.C."/>
            <person name="Mahmud O."/>
            <person name="Louha S."/>
            <person name="Chalopin D."/>
            <person name="Bennetzen J.L."/>
            <person name="Mauricio R."/>
        </authorList>
    </citation>
    <scope>NUCLEOTIDE SEQUENCE [LARGE SCALE GENOMIC DNA]</scope>
    <source>
        <strain evidence="22">NE01/NJP1002.9</strain>
        <tissue evidence="22">Muscle</tissue>
    </source>
</reference>
<feature type="disulfide bond" evidence="19">
    <location>
        <begin position="1779"/>
        <end position="1927"/>
    </location>
</feature>
<organism evidence="22 23">
    <name type="scientific">Gambusia affinis</name>
    <name type="common">Western mosquitofish</name>
    <name type="synonym">Heterandria affinis</name>
    <dbReference type="NCBI Taxonomy" id="33528"/>
    <lineage>
        <taxon>Eukaryota</taxon>
        <taxon>Metazoa</taxon>
        <taxon>Chordata</taxon>
        <taxon>Craniata</taxon>
        <taxon>Vertebrata</taxon>
        <taxon>Euteleostomi</taxon>
        <taxon>Actinopterygii</taxon>
        <taxon>Neopterygii</taxon>
        <taxon>Teleostei</taxon>
        <taxon>Neoteleostei</taxon>
        <taxon>Acanthomorphata</taxon>
        <taxon>Ovalentaria</taxon>
        <taxon>Atherinomorphae</taxon>
        <taxon>Cyprinodontiformes</taxon>
        <taxon>Poeciliidae</taxon>
        <taxon>Poeciliinae</taxon>
        <taxon>Gambusia</taxon>
    </lineage>
</organism>
<keyword evidence="6" id="KW-0813">Transport</keyword>
<evidence type="ECO:0000256" key="4">
    <source>
        <dbReference type="ARBA" id="ARBA00010609"/>
    </source>
</evidence>
<evidence type="ECO:0000259" key="21">
    <source>
        <dbReference type="PROSITE" id="PS50022"/>
    </source>
</evidence>
<keyword evidence="7" id="KW-0964">Secreted</keyword>
<evidence type="ECO:0000256" key="15">
    <source>
        <dbReference type="ARBA" id="ARBA00023065"/>
    </source>
</evidence>
<dbReference type="SMART" id="SM00231">
    <property type="entry name" value="FA58C"/>
    <property type="match status" value="2"/>
</dbReference>
<dbReference type="GO" id="GO:0005886">
    <property type="term" value="C:plasma membrane"/>
    <property type="evidence" value="ECO:0007669"/>
    <property type="project" value="TreeGrafter"/>
</dbReference>
<keyword evidence="15" id="KW-0406">Ion transport</keyword>
<evidence type="ECO:0000256" key="18">
    <source>
        <dbReference type="ARBA" id="ARBA00023180"/>
    </source>
</evidence>
<dbReference type="PROSITE" id="PS01285">
    <property type="entry name" value="FA58C_1"/>
    <property type="match status" value="2"/>
</dbReference>
<feature type="disulfide bond" evidence="19">
    <location>
        <begin position="575"/>
        <end position="601"/>
    </location>
</feature>
<evidence type="ECO:0000256" key="7">
    <source>
        <dbReference type="ARBA" id="ARBA00022525"/>
    </source>
</evidence>
<feature type="region of interest" description="Disordered" evidence="20">
    <location>
        <begin position="976"/>
        <end position="1050"/>
    </location>
</feature>
<dbReference type="InterPro" id="IPR024715">
    <property type="entry name" value="Factor_5/8-like"/>
</dbReference>
<dbReference type="EMBL" id="NHOQ01002941">
    <property type="protein sequence ID" value="PWA13751.1"/>
    <property type="molecule type" value="Genomic_DNA"/>
</dbReference>
<feature type="compositionally biased region" description="Polar residues" evidence="20">
    <location>
        <begin position="998"/>
        <end position="1019"/>
    </location>
</feature>
<dbReference type="InterPro" id="IPR033138">
    <property type="entry name" value="Cu_oxidase_CS"/>
</dbReference>
<dbReference type="GO" id="GO:0038023">
    <property type="term" value="F:signaling receptor activity"/>
    <property type="evidence" value="ECO:0007669"/>
    <property type="project" value="TreeGrafter"/>
</dbReference>
<evidence type="ECO:0000256" key="13">
    <source>
        <dbReference type="ARBA" id="ARBA00022989"/>
    </source>
</evidence>
<evidence type="ECO:0000256" key="5">
    <source>
        <dbReference type="ARBA" id="ARBA00013107"/>
    </source>
</evidence>
<feature type="compositionally biased region" description="Low complexity" evidence="20">
    <location>
        <begin position="1020"/>
        <end position="1029"/>
    </location>
</feature>
<keyword evidence="16" id="KW-0472">Membrane</keyword>
<evidence type="ECO:0000256" key="19">
    <source>
        <dbReference type="PIRSR" id="PIRSR000354-1"/>
    </source>
</evidence>
<dbReference type="PANTHER" id="PTHR46806">
    <property type="entry name" value="F5/8 TYPE C DOMAIN-CONTAINING PROTEIN"/>
    <property type="match status" value="1"/>
</dbReference>
<evidence type="ECO:0000313" key="22">
    <source>
        <dbReference type="EMBL" id="PWA13751.1"/>
    </source>
</evidence>
<dbReference type="FunFam" id="2.60.40.420:FF:000002">
    <property type="entry name" value="Hephaestin like 1"/>
    <property type="match status" value="1"/>
</dbReference>
<dbReference type="Gene3D" id="2.60.120.260">
    <property type="entry name" value="Galactose-binding domain-like"/>
    <property type="match status" value="2"/>
</dbReference>
<feature type="compositionally biased region" description="Polar residues" evidence="20">
    <location>
        <begin position="1038"/>
        <end position="1048"/>
    </location>
</feature>
<dbReference type="CDD" id="cd00057">
    <property type="entry name" value="FA58C"/>
    <property type="match status" value="2"/>
</dbReference>
<sequence length="2089" mass="236790">MAHAPHCGHPWLKTQDYTVELKNLIPSTHTDDFLVRKSTRSRRSWRGDVMQRALARYRTLAEPNSISLGGLIPDMKLCPGIGVHRLLPVLVLLAALVVKADLQRSRERRYYIAAVEINWNYSANDANRQDPTYKKVVFREYDENFSQAKTHPPWLGLLGPTLRAEEGETIVVTFRNMAYGAYSIHPHGVAYGKQSEGANYFDNTSQKEKEDDIVQPNGEHVYTWEVTPEVSPLPDDPDCLTYTYISHQNVVQDYNSGLIGALLICKAGTLDESGQQNGLHKELVFLFGVFDEKESLYTPSGHSSDDHVKYTINGYTRGSLPAVSICAHAPVSLHLVGMSSEPEVFSVHMNGQVLTHSGHKVSSVGLISGSSTTASLVSAYAGRWLLSSFTTKHMEAGMHGFVDVTKCEEFKEPVRRMTVLQQRQSREWKYYIAAEEIVWDYSKDNNKHIDQDFKLQYLTQSARRIGAKYKKAVYTLYKNESFTEKVENEHRKNELGILGPVIRAQIRDIITIVFKNLASRPYSIYPHGLTVEKSEEGVNYPEGGNQTHGVRPGETHTYVWKVLEENEPLDGDPQCLTRMYHSAVDTPRDIASGLMGSMLICKSQSLDVRNVQLRADKEQHAVFSVFDENKSWYLDENIRRCYDQSKVNKADPDFYKSNVMHTINGYVFESGPDLGFCYGEVPTWHVSSIGAQDYIQTATFYGHSFELNHRTEDILSLYPMTGETIKITMDNIGFWLLASLNTHETTKGMRVKFQDVECYRDLQYEYEENDMNGVDVFTQWKPQTLEDIKKEKEKSKSVPTKPVEVDIYTDMFADELGLRSLRNQSSYSDVEILDLSLFNYDDIDVAPMVGDATPNVKDTNNKTEFFSNQTAMNDTQWKYVDNQNVTERNLHNSSISKHATAVQMNRTQSFLDNDTTVLNSDSDSLSNQSTATTNRTVSIVAVSPNNASVTVAGTMNSTALNGTGSALLNATSSTASADSVNLSTSSKQPTVTMGALQRASQPTRKPESTNQTMPVQSQDTTNITTPLTTKTKDKRTESNPSGSSNTSMDIFFPNKNEVQLTRGDVFLYSGHATDTDINPINNLWFQQTSTVEDDHNTSTDVPPIGLNQSLSLLGLDVKEVDNSSMIKDNLTSLELVETTGNTEGNSSNMTSQQELGLRINATEGVSVSANSSLGNATHLLNVDKLSQNATVNISQSSSVGRNSEKGLLPGELSNTSSMESFSNETRGSSNHSLSGGSVKLLSSEELGSSESSEEIIIYVKENKSEAIKTVSMSPEGHNWTYDGTHSTVPEEIPDHMKKYFENEPLRTTPPPKKYKKVNLRQIPKKGEGMKTRRRKVYKPQARSGLPFSPRGFNPGLTPRGARPNSPQLVTKEEELINFPIVIALPRPDFSDYQLYVPGNEPEHPDMNEEDVTQNEYEYVSYKDPYSSHEDIKNLNLDETTKYYLKLSGPDVKTYFIAAEEVEWDYAGYGQRRHDKSQQNMLETKFTKVVFRGYLDASFSTPDVRGEMDEHLGILGPVIKAEVGQSIMIVFKNNANRPYSLHPNGVFYTKQFEGLSYEDGSKHWYKYDNEVQPNTTYTYIWKISPMVGPAPEESECRTWAYYSGVNPEKDIHSGLIGPLLVCREGTLKNKPLNTREFVLLFMTFDESQSWYYNKNQEVMQRKHRKRVWDDYDMENLKFHSINGIIYSLKGLRMYTKQLVRWNLINMGSPKDVHSVYFHGQTFQYVKTKRYRQAVFPLLPGSFATLEMYPSKPGLWQLETEVGLNQKKGMQTLFLVLDNDCYHPMGLESGSVKDDQITASNSRGYWVPHLARLNNQGKYNAWSTDKKGDWIQVDFKRPVVISQVATQGAWQLFQPQYATNFSISYSNDRRKWIFYKGSGREFWKTFQGNEEASQTKKNTFFPPLIGRFIRLHPITWNNAATIRMEFYGCELDGCSVPLGMESGLIEDRHITASSEESSWFGGLWKASLGRLNKQGSINAWRAKHSDMNQWLQVELPRIKKITGITTQGAKSMTKEMYVMKYALQYSDNGIHWTYYMDDDDVTVKMFDGNTNNNDYVKNYIYPPIFTRFIRVVPKRWWNSITMRIELLGCDF</sequence>
<feature type="non-terminal residue" evidence="22">
    <location>
        <position position="2089"/>
    </location>
</feature>
<evidence type="ECO:0000256" key="20">
    <source>
        <dbReference type="SAM" id="MobiDB-lite"/>
    </source>
</evidence>
<feature type="disulfide bond" evidence="19">
    <location>
        <begin position="677"/>
        <end position="758"/>
    </location>
</feature>
<feature type="disulfide bond" evidence="19">
    <location>
        <begin position="1595"/>
        <end position="1621"/>
    </location>
</feature>
<dbReference type="PROSITE" id="PS50022">
    <property type="entry name" value="FA58C_3"/>
    <property type="match status" value="2"/>
</dbReference>
<keyword evidence="11" id="KW-0677">Repeat</keyword>
<feature type="domain" description="F5/8 type C" evidence="21">
    <location>
        <begin position="1932"/>
        <end position="2087"/>
    </location>
</feature>